<dbReference type="InterPro" id="IPR029058">
    <property type="entry name" value="AB_hydrolase_fold"/>
</dbReference>
<feature type="signal peptide" evidence="2">
    <location>
        <begin position="1"/>
        <end position="17"/>
    </location>
</feature>
<feature type="domain" description="Secretion system C-terminal sorting" evidence="3">
    <location>
        <begin position="345"/>
        <end position="405"/>
    </location>
</feature>
<feature type="chain" id="PRO_5022036575" evidence="2">
    <location>
        <begin position="18"/>
        <end position="414"/>
    </location>
</feature>
<dbReference type="SUPFAM" id="SSF53474">
    <property type="entry name" value="alpha/beta-Hydrolases"/>
    <property type="match status" value="1"/>
</dbReference>
<evidence type="ECO:0000313" key="4">
    <source>
        <dbReference type="EMBL" id="TSJ45593.1"/>
    </source>
</evidence>
<dbReference type="Pfam" id="PF18962">
    <property type="entry name" value="Por_Secre_tail"/>
    <property type="match status" value="1"/>
</dbReference>
<keyword evidence="1 2" id="KW-0732">Signal</keyword>
<dbReference type="NCBIfam" id="TIGR04183">
    <property type="entry name" value="Por_Secre_tail"/>
    <property type="match status" value="1"/>
</dbReference>
<proteinExistence type="predicted"/>
<accession>A0A556N0I1</accession>
<sequence>MKIIFSFILIFPLFLTAQYSDPNVGKPTSGYGSDGTYTVASEAFNNDHYNGENIVIYHPQEITTPVPTIFYSHGYGGNNPVYIKGLTDFVAKKGYALVFVPYQTLGVTVPDRYANLLEGFRKAARDYPDIIDTTRAAFMGHSFGGGASFGNAFTCFTENNWGSNGRFIYVSAEWYSYNINQNDLQSFPSDVKLVTEIYESDSTNDHRLAADIFRNISISNAEKDFLVLQRDTVNGYVYPADHNTPNTVIALNAHDYYGIYRILDALADYTWNGNMAAKDVCLGNGSSAQVTLPGGLKPMLQTDAPYITRPMSSYQFPCDSTINLRIAYCEPLNGISENERNSINIYPNPFQSDFVLKTTIELTEIHVFDVLGHELPVNVQKVASGYSFEAQYLKEGVYFVQTNVGVVQLIKNGK</sequence>
<dbReference type="Gene3D" id="3.40.50.1820">
    <property type="entry name" value="alpha/beta hydrolase"/>
    <property type="match status" value="1"/>
</dbReference>
<name>A0A556N0I1_9FLAO</name>
<evidence type="ECO:0000256" key="2">
    <source>
        <dbReference type="SAM" id="SignalP"/>
    </source>
</evidence>
<dbReference type="EMBL" id="VLPL01000003">
    <property type="protein sequence ID" value="TSJ45593.1"/>
    <property type="molecule type" value="Genomic_DNA"/>
</dbReference>
<dbReference type="InterPro" id="IPR026444">
    <property type="entry name" value="Secre_tail"/>
</dbReference>
<dbReference type="OrthoDB" id="940952at2"/>
<dbReference type="Proteomes" id="UP000316008">
    <property type="component" value="Unassembled WGS sequence"/>
</dbReference>
<reference evidence="4 5" key="1">
    <citation type="submission" date="2019-07" db="EMBL/GenBank/DDBJ databases">
        <authorList>
            <person name="Huq M.A."/>
        </authorList>
    </citation>
    <scope>NUCLEOTIDE SEQUENCE [LARGE SCALE GENOMIC DNA]</scope>
    <source>
        <strain evidence="4 5">MAH-3</strain>
    </source>
</reference>
<keyword evidence="5" id="KW-1185">Reference proteome</keyword>
<gene>
    <name evidence="4" type="ORF">FO442_07520</name>
</gene>
<evidence type="ECO:0000259" key="3">
    <source>
        <dbReference type="Pfam" id="PF18962"/>
    </source>
</evidence>
<organism evidence="4 5">
    <name type="scientific">Fluviicola chungangensis</name>
    <dbReference type="NCBI Taxonomy" id="2597671"/>
    <lineage>
        <taxon>Bacteria</taxon>
        <taxon>Pseudomonadati</taxon>
        <taxon>Bacteroidota</taxon>
        <taxon>Flavobacteriia</taxon>
        <taxon>Flavobacteriales</taxon>
        <taxon>Crocinitomicaceae</taxon>
        <taxon>Fluviicola</taxon>
    </lineage>
</organism>
<evidence type="ECO:0000313" key="5">
    <source>
        <dbReference type="Proteomes" id="UP000316008"/>
    </source>
</evidence>
<protein>
    <submittedName>
        <fullName evidence="4">T9SS type A sorting domain-containing protein</fullName>
    </submittedName>
</protein>
<dbReference type="AlphaFoldDB" id="A0A556N0I1"/>
<evidence type="ECO:0000256" key="1">
    <source>
        <dbReference type="ARBA" id="ARBA00022729"/>
    </source>
</evidence>
<comment type="caution">
    <text evidence="4">The sequence shown here is derived from an EMBL/GenBank/DDBJ whole genome shotgun (WGS) entry which is preliminary data.</text>
</comment>
<dbReference type="RefSeq" id="WP_144332549.1">
    <property type="nucleotide sequence ID" value="NZ_VLPL01000003.1"/>
</dbReference>